<keyword evidence="1" id="KW-1185">Reference proteome</keyword>
<organism evidence="1 2">
    <name type="scientific">Parascaris equorum</name>
    <name type="common">Equine roundworm</name>
    <dbReference type="NCBI Taxonomy" id="6256"/>
    <lineage>
        <taxon>Eukaryota</taxon>
        <taxon>Metazoa</taxon>
        <taxon>Ecdysozoa</taxon>
        <taxon>Nematoda</taxon>
        <taxon>Chromadorea</taxon>
        <taxon>Rhabditida</taxon>
        <taxon>Spirurina</taxon>
        <taxon>Ascaridomorpha</taxon>
        <taxon>Ascaridoidea</taxon>
        <taxon>Ascarididae</taxon>
        <taxon>Parascaris</taxon>
    </lineage>
</organism>
<name>A0A914RJD2_PAREQ</name>
<protein>
    <submittedName>
        <fullName evidence="2">Uncharacterized protein</fullName>
    </submittedName>
</protein>
<proteinExistence type="predicted"/>
<evidence type="ECO:0000313" key="1">
    <source>
        <dbReference type="Proteomes" id="UP000887564"/>
    </source>
</evidence>
<accession>A0A914RJD2</accession>
<reference evidence="2" key="1">
    <citation type="submission" date="2022-11" db="UniProtKB">
        <authorList>
            <consortium name="WormBaseParasite"/>
        </authorList>
    </citation>
    <scope>IDENTIFICATION</scope>
</reference>
<dbReference type="Proteomes" id="UP000887564">
    <property type="component" value="Unplaced"/>
</dbReference>
<dbReference type="AlphaFoldDB" id="A0A914RJD2"/>
<sequence length="121" mass="13844">MRFQICDHSVGHLCTRAVHAHLGEYLQNFLAEVYEKSARENERIVSRMALQYVFDIRVLNAMFPAERLRSLITLLESHIDPFDVTLLASPIAKNARIAAQRYSVCLLFIVGGSYLLSYDKI</sequence>
<evidence type="ECO:0000313" key="2">
    <source>
        <dbReference type="WBParaSite" id="PEQ_0000640101-mRNA-1"/>
    </source>
</evidence>
<dbReference type="WBParaSite" id="PEQ_0000640101-mRNA-1">
    <property type="protein sequence ID" value="PEQ_0000640101-mRNA-1"/>
    <property type="gene ID" value="PEQ_0000640101"/>
</dbReference>